<comment type="caution">
    <text evidence="3">The sequence shown here is derived from an EMBL/GenBank/DDBJ whole genome shotgun (WGS) entry which is preliminary data.</text>
</comment>
<dbReference type="PANTHER" id="PTHR24559">
    <property type="entry name" value="TRANSPOSON TY3-I GAG-POL POLYPROTEIN"/>
    <property type="match status" value="1"/>
</dbReference>
<evidence type="ECO:0000259" key="2">
    <source>
        <dbReference type="Pfam" id="PF00078"/>
    </source>
</evidence>
<dbReference type="InterPro" id="IPR043502">
    <property type="entry name" value="DNA/RNA_pol_sf"/>
</dbReference>
<dbReference type="EMBL" id="QJKJ01002157">
    <property type="protein sequence ID" value="RDY04071.1"/>
    <property type="molecule type" value="Genomic_DNA"/>
</dbReference>
<evidence type="ECO:0000256" key="1">
    <source>
        <dbReference type="SAM" id="MobiDB-lite"/>
    </source>
</evidence>
<evidence type="ECO:0000313" key="3">
    <source>
        <dbReference type="EMBL" id="RDY04071.1"/>
    </source>
</evidence>
<accession>A0A371HMQ0</accession>
<dbReference type="Pfam" id="PF00078">
    <property type="entry name" value="RVT_1"/>
    <property type="match status" value="1"/>
</dbReference>
<reference evidence="3" key="1">
    <citation type="submission" date="2018-05" db="EMBL/GenBank/DDBJ databases">
        <title>Draft genome of Mucuna pruriens seed.</title>
        <authorList>
            <person name="Nnadi N.E."/>
            <person name="Vos R."/>
            <person name="Hasami M.H."/>
            <person name="Devisetty U.K."/>
            <person name="Aguiy J.C."/>
        </authorList>
    </citation>
    <scope>NUCLEOTIDE SEQUENCE [LARGE SCALE GENOMIC DNA]</scope>
    <source>
        <strain evidence="3">JCA_2017</strain>
    </source>
</reference>
<dbReference type="InterPro" id="IPR053134">
    <property type="entry name" value="RNA-dir_DNA_polymerase"/>
</dbReference>
<dbReference type="AlphaFoldDB" id="A0A371HMQ0"/>
<dbReference type="InterPro" id="IPR000477">
    <property type="entry name" value="RT_dom"/>
</dbReference>
<dbReference type="InterPro" id="IPR043128">
    <property type="entry name" value="Rev_trsase/Diguanyl_cyclase"/>
</dbReference>
<feature type="compositionally biased region" description="Polar residues" evidence="1">
    <location>
        <begin position="241"/>
        <end position="258"/>
    </location>
</feature>
<evidence type="ECO:0000313" key="4">
    <source>
        <dbReference type="Proteomes" id="UP000257109"/>
    </source>
</evidence>
<gene>
    <name evidence="3" type="primary">pol</name>
    <name evidence="3" type="ORF">CR513_12280</name>
</gene>
<dbReference type="PANTHER" id="PTHR24559:SF444">
    <property type="entry name" value="REVERSE TRANSCRIPTASE DOMAIN-CONTAINING PROTEIN"/>
    <property type="match status" value="1"/>
</dbReference>
<sequence length="265" mass="29836">MYLGAYCYKVMPFGLKNIGATYQRLMDKIFDGLIGNKVEVYVDDMVVKFIIVEDHCKALGRVFQVLRRHQLKLNPGKKVSGVYIDRAGIEANLEKCQAIINMRSPQTLKEVQQLIEESRRSRDSYSGWQRQSYLSSILSKRETHLLGRQKAEGTTSYPSNPDEADTRGPLIGVCVNGRGCRKCGGSARKGGETMPGILHKQGRPRRGEEVLENREGNPYPSNRISKASPLLRRVPSDRTNRLTNQAGTEETRLSQTNGHMERLAL</sequence>
<feature type="region of interest" description="Disordered" evidence="1">
    <location>
        <begin position="186"/>
        <end position="265"/>
    </location>
</feature>
<feature type="domain" description="Reverse transcriptase" evidence="2">
    <location>
        <begin position="5"/>
        <end position="78"/>
    </location>
</feature>
<organism evidence="3 4">
    <name type="scientific">Mucuna pruriens</name>
    <name type="common">Velvet bean</name>
    <name type="synonym">Dolichos pruriens</name>
    <dbReference type="NCBI Taxonomy" id="157652"/>
    <lineage>
        <taxon>Eukaryota</taxon>
        <taxon>Viridiplantae</taxon>
        <taxon>Streptophyta</taxon>
        <taxon>Embryophyta</taxon>
        <taxon>Tracheophyta</taxon>
        <taxon>Spermatophyta</taxon>
        <taxon>Magnoliopsida</taxon>
        <taxon>eudicotyledons</taxon>
        <taxon>Gunneridae</taxon>
        <taxon>Pentapetalae</taxon>
        <taxon>rosids</taxon>
        <taxon>fabids</taxon>
        <taxon>Fabales</taxon>
        <taxon>Fabaceae</taxon>
        <taxon>Papilionoideae</taxon>
        <taxon>50 kb inversion clade</taxon>
        <taxon>NPAAA clade</taxon>
        <taxon>indigoferoid/millettioid clade</taxon>
        <taxon>Phaseoleae</taxon>
        <taxon>Mucuna</taxon>
    </lineage>
</organism>
<keyword evidence="4" id="KW-1185">Reference proteome</keyword>
<dbReference type="OrthoDB" id="101614at2759"/>
<feature type="compositionally biased region" description="Basic and acidic residues" evidence="1">
    <location>
        <begin position="205"/>
        <end position="215"/>
    </location>
</feature>
<feature type="non-terminal residue" evidence="3">
    <location>
        <position position="1"/>
    </location>
</feature>
<protein>
    <submittedName>
        <fullName evidence="3">Retrovirus-related Pol polyprotein from transposon 17.6</fullName>
    </submittedName>
</protein>
<proteinExistence type="predicted"/>
<dbReference type="Proteomes" id="UP000257109">
    <property type="component" value="Unassembled WGS sequence"/>
</dbReference>
<dbReference type="STRING" id="157652.A0A371HMQ0"/>
<dbReference type="SUPFAM" id="SSF56672">
    <property type="entry name" value="DNA/RNA polymerases"/>
    <property type="match status" value="1"/>
</dbReference>
<dbReference type="CDD" id="cd01647">
    <property type="entry name" value="RT_LTR"/>
    <property type="match status" value="1"/>
</dbReference>
<dbReference type="Gene3D" id="3.30.70.270">
    <property type="match status" value="1"/>
</dbReference>
<name>A0A371HMQ0_MUCPR</name>